<dbReference type="PANTHER" id="PTHR35794">
    <property type="entry name" value="CELL DIVISION PROTEIN DIVIVA"/>
    <property type="match status" value="1"/>
</dbReference>
<reference evidence="8 9" key="1">
    <citation type="journal article" date="2022" name="Int. J. Syst. Evol. Microbiol.">
        <title>Apilactobacillus apisilvae sp. nov., Nicolia spurrieriana gen. nov. sp. nov., Bombilactobacillus folatiphilus sp. nov. and Bombilactobacillus thymidiniphilus sp. nov., four new lactic acid bacterial isolates from stingless bees Tetragonula carbonaria and Austroplebeia australis.</title>
        <authorList>
            <person name="Oliphant S.A."/>
            <person name="Watson-Haigh N.S."/>
            <person name="Sumby K.M."/>
            <person name="Gardner J."/>
            <person name="Groom S."/>
            <person name="Jiranek V."/>
        </authorList>
    </citation>
    <scope>NUCLEOTIDE SEQUENCE [LARGE SCALE GENOMIC DNA]</scope>
    <source>
        <strain evidence="8 9">SG4_A1</strain>
    </source>
</reference>
<dbReference type="PANTHER" id="PTHR35794:SF1">
    <property type="entry name" value="CELL CYCLE PROTEIN GPSB"/>
    <property type="match status" value="1"/>
</dbReference>
<dbReference type="RefSeq" id="WP_249512796.1">
    <property type="nucleotide sequence ID" value="NZ_CP093365.1"/>
</dbReference>
<proteinExistence type="predicted"/>
<dbReference type="EMBL" id="CP093365">
    <property type="protein sequence ID" value="UQS83570.1"/>
    <property type="molecule type" value="Genomic_DNA"/>
</dbReference>
<dbReference type="InterPro" id="IPR011229">
    <property type="entry name" value="Cell_cycle_GpsB"/>
</dbReference>
<comment type="subcellular location">
    <subcellularLocation>
        <location evidence="1">Cytoplasm</location>
    </subcellularLocation>
</comment>
<dbReference type="PIRSF" id="PIRSF029938">
    <property type="entry name" value="UCP029938"/>
    <property type="match status" value="1"/>
</dbReference>
<evidence type="ECO:0000256" key="3">
    <source>
        <dbReference type="ARBA" id="ARBA00022618"/>
    </source>
</evidence>
<protein>
    <submittedName>
        <fullName evidence="8">Cell division regulator GpsB</fullName>
    </submittedName>
</protein>
<feature type="region of interest" description="Disordered" evidence="7">
    <location>
        <begin position="63"/>
        <end position="99"/>
    </location>
</feature>
<evidence type="ECO:0000256" key="1">
    <source>
        <dbReference type="ARBA" id="ARBA00004496"/>
    </source>
</evidence>
<dbReference type="Pfam" id="PF05103">
    <property type="entry name" value="DivIVA"/>
    <property type="match status" value="1"/>
</dbReference>
<dbReference type="InterPro" id="IPR007793">
    <property type="entry name" value="DivIVA_fam"/>
</dbReference>
<keyword evidence="3 8" id="KW-0132">Cell division</keyword>
<evidence type="ECO:0000313" key="8">
    <source>
        <dbReference type="EMBL" id="UQS83570.1"/>
    </source>
</evidence>
<dbReference type="InterPro" id="IPR019933">
    <property type="entry name" value="DivIVA_domain"/>
</dbReference>
<name>A0ABY4PCS8_9LACO</name>
<dbReference type="NCBIfam" id="NF010725">
    <property type="entry name" value="PRK14127.1"/>
    <property type="match status" value="1"/>
</dbReference>
<keyword evidence="4" id="KW-0133">Cell shape</keyword>
<evidence type="ECO:0000256" key="2">
    <source>
        <dbReference type="ARBA" id="ARBA00022490"/>
    </source>
</evidence>
<sequence>MKEINLDPKQIVEKQFKPTMRGYNGKEVDTFLDQIIKDYESFADNISELKAENERLTAEIKSLKSAPRQVEPTPVEQVTPAQSVSTPDTNESSLPGTTNYDILKRLSNLERHVFGQSVDNNYTTTQKSVPNSND</sequence>
<dbReference type="GO" id="GO:0051301">
    <property type="term" value="P:cell division"/>
    <property type="evidence" value="ECO:0007669"/>
    <property type="project" value="UniProtKB-KW"/>
</dbReference>
<evidence type="ECO:0000256" key="5">
    <source>
        <dbReference type="ARBA" id="ARBA00023054"/>
    </source>
</evidence>
<gene>
    <name evidence="8" type="primary">gpsB</name>
    <name evidence="8" type="ORF">MOO47_07330</name>
</gene>
<evidence type="ECO:0000256" key="4">
    <source>
        <dbReference type="ARBA" id="ARBA00022960"/>
    </source>
</evidence>
<keyword evidence="5" id="KW-0175">Coiled coil</keyword>
<evidence type="ECO:0000313" key="9">
    <source>
        <dbReference type="Proteomes" id="UP000831947"/>
    </source>
</evidence>
<organism evidence="8 9">
    <name type="scientific">Bombilactobacillus thymidiniphilus</name>
    <dbReference type="NCBI Taxonomy" id="2923363"/>
    <lineage>
        <taxon>Bacteria</taxon>
        <taxon>Bacillati</taxon>
        <taxon>Bacillota</taxon>
        <taxon>Bacilli</taxon>
        <taxon>Lactobacillales</taxon>
        <taxon>Lactobacillaceae</taxon>
        <taxon>Bombilactobacillus</taxon>
    </lineage>
</organism>
<keyword evidence="2" id="KW-0963">Cytoplasm</keyword>
<evidence type="ECO:0000256" key="6">
    <source>
        <dbReference type="ARBA" id="ARBA00023306"/>
    </source>
</evidence>
<keyword evidence="9" id="KW-1185">Reference proteome</keyword>
<feature type="compositionally biased region" description="Polar residues" evidence="7">
    <location>
        <begin position="79"/>
        <end position="99"/>
    </location>
</feature>
<keyword evidence="6" id="KW-0131">Cell cycle</keyword>
<dbReference type="NCBIfam" id="TIGR03544">
    <property type="entry name" value="DivI1A_domain"/>
    <property type="match status" value="1"/>
</dbReference>
<dbReference type="Gene3D" id="6.10.250.660">
    <property type="match status" value="1"/>
</dbReference>
<dbReference type="Proteomes" id="UP000831947">
    <property type="component" value="Chromosome"/>
</dbReference>
<evidence type="ECO:0000256" key="7">
    <source>
        <dbReference type="SAM" id="MobiDB-lite"/>
    </source>
</evidence>
<accession>A0ABY4PCS8</accession>